<evidence type="ECO:0000313" key="9">
    <source>
        <dbReference type="Proteomes" id="UP000178532"/>
    </source>
</evidence>
<gene>
    <name evidence="8" type="ORF">A3C19_01645</name>
</gene>
<evidence type="ECO:0000256" key="5">
    <source>
        <dbReference type="ARBA" id="ARBA00023136"/>
    </source>
</evidence>
<dbReference type="PANTHER" id="PTHR38459">
    <property type="entry name" value="PROPHAGE BACTOPRENOL-LINKED GLUCOSE TRANSLOCASE HOMOLOG"/>
    <property type="match status" value="1"/>
</dbReference>
<feature type="transmembrane region" description="Helical" evidence="6">
    <location>
        <begin position="87"/>
        <end position="109"/>
    </location>
</feature>
<evidence type="ECO:0000313" key="8">
    <source>
        <dbReference type="EMBL" id="OGG61438.1"/>
    </source>
</evidence>
<dbReference type="EMBL" id="MFLI01000020">
    <property type="protein sequence ID" value="OGG61438.1"/>
    <property type="molecule type" value="Genomic_DNA"/>
</dbReference>
<evidence type="ECO:0000256" key="4">
    <source>
        <dbReference type="ARBA" id="ARBA00022989"/>
    </source>
</evidence>
<feature type="transmembrane region" description="Helical" evidence="6">
    <location>
        <begin position="115"/>
        <end position="135"/>
    </location>
</feature>
<dbReference type="Pfam" id="PF04138">
    <property type="entry name" value="GtrA_DPMS_TM"/>
    <property type="match status" value="1"/>
</dbReference>
<dbReference type="GO" id="GO:0005886">
    <property type="term" value="C:plasma membrane"/>
    <property type="evidence" value="ECO:0007669"/>
    <property type="project" value="TreeGrafter"/>
</dbReference>
<keyword evidence="3 6" id="KW-0812">Transmembrane</keyword>
<evidence type="ECO:0000256" key="3">
    <source>
        <dbReference type="ARBA" id="ARBA00022692"/>
    </source>
</evidence>
<dbReference type="STRING" id="1798495.A3C19_01645"/>
<evidence type="ECO:0000256" key="6">
    <source>
        <dbReference type="SAM" id="Phobius"/>
    </source>
</evidence>
<feature type="transmembrane region" description="Helical" evidence="6">
    <location>
        <begin position="23"/>
        <end position="45"/>
    </location>
</feature>
<reference evidence="8 9" key="1">
    <citation type="journal article" date="2016" name="Nat. Commun.">
        <title>Thousands of microbial genomes shed light on interconnected biogeochemical processes in an aquifer system.</title>
        <authorList>
            <person name="Anantharaman K."/>
            <person name="Brown C.T."/>
            <person name="Hug L.A."/>
            <person name="Sharon I."/>
            <person name="Castelle C.J."/>
            <person name="Probst A.J."/>
            <person name="Thomas B.C."/>
            <person name="Singh A."/>
            <person name="Wilkins M.J."/>
            <person name="Karaoz U."/>
            <person name="Brodie E.L."/>
            <person name="Williams K.H."/>
            <person name="Hubbard S.S."/>
            <person name="Banfield J.F."/>
        </authorList>
    </citation>
    <scope>NUCLEOTIDE SEQUENCE [LARGE SCALE GENOMIC DNA]</scope>
</reference>
<dbReference type="InterPro" id="IPR051401">
    <property type="entry name" value="GtrA_CellWall_Glycosyl"/>
</dbReference>
<comment type="similarity">
    <text evidence="2">Belongs to the GtrA family.</text>
</comment>
<dbReference type="GO" id="GO:0000271">
    <property type="term" value="P:polysaccharide biosynthetic process"/>
    <property type="evidence" value="ECO:0007669"/>
    <property type="project" value="InterPro"/>
</dbReference>
<keyword evidence="4 6" id="KW-1133">Transmembrane helix</keyword>
<comment type="subcellular location">
    <subcellularLocation>
        <location evidence="1">Membrane</location>
        <topology evidence="1">Multi-pass membrane protein</topology>
    </subcellularLocation>
</comment>
<organism evidence="8 9">
    <name type="scientific">Candidatus Kaiserbacteria bacterium RIFCSPHIGHO2_02_FULL_54_22</name>
    <dbReference type="NCBI Taxonomy" id="1798495"/>
    <lineage>
        <taxon>Bacteria</taxon>
        <taxon>Candidatus Kaiseribacteriota</taxon>
    </lineage>
</organism>
<dbReference type="AlphaFoldDB" id="A0A1F6DJ45"/>
<feature type="domain" description="GtrA/DPMS transmembrane" evidence="7">
    <location>
        <begin position="25"/>
        <end position="140"/>
    </location>
</feature>
<accession>A0A1F6DJ45</accession>
<protein>
    <recommendedName>
        <fullName evidence="7">GtrA/DPMS transmembrane domain-containing protein</fullName>
    </recommendedName>
</protein>
<evidence type="ECO:0000259" key="7">
    <source>
        <dbReference type="Pfam" id="PF04138"/>
    </source>
</evidence>
<feature type="transmembrane region" description="Helical" evidence="6">
    <location>
        <begin position="51"/>
        <end position="75"/>
    </location>
</feature>
<proteinExistence type="inferred from homology"/>
<sequence length="144" mass="16327">MIRASFLPTIFCILKCYYWHMRVLKFFITGGIGLSVNLGVFHMLYVFDVPYLTGSAAAFFIAMAVGFTLQKYWTFEEHTLERARTQFLLYAALALCNLAVNTLVVYALVEYVNAHYLLAQTVGAGSVALASYVAYRFYIFADRP</sequence>
<dbReference type="InterPro" id="IPR007267">
    <property type="entry name" value="GtrA_DPMS_TM"/>
</dbReference>
<name>A0A1F6DJ45_9BACT</name>
<keyword evidence="5 6" id="KW-0472">Membrane</keyword>
<evidence type="ECO:0000256" key="2">
    <source>
        <dbReference type="ARBA" id="ARBA00009399"/>
    </source>
</evidence>
<comment type="caution">
    <text evidence="8">The sequence shown here is derived from an EMBL/GenBank/DDBJ whole genome shotgun (WGS) entry which is preliminary data.</text>
</comment>
<dbReference type="PANTHER" id="PTHR38459:SF1">
    <property type="entry name" value="PROPHAGE BACTOPRENOL-LINKED GLUCOSE TRANSLOCASE HOMOLOG"/>
    <property type="match status" value="1"/>
</dbReference>
<dbReference type="Proteomes" id="UP000178532">
    <property type="component" value="Unassembled WGS sequence"/>
</dbReference>
<evidence type="ECO:0000256" key="1">
    <source>
        <dbReference type="ARBA" id="ARBA00004141"/>
    </source>
</evidence>